<organism evidence="1 2">
    <name type="scientific">Steroidobacter gossypii</name>
    <dbReference type="NCBI Taxonomy" id="2805490"/>
    <lineage>
        <taxon>Bacteria</taxon>
        <taxon>Pseudomonadati</taxon>
        <taxon>Pseudomonadota</taxon>
        <taxon>Gammaproteobacteria</taxon>
        <taxon>Steroidobacterales</taxon>
        <taxon>Steroidobacteraceae</taxon>
        <taxon>Steroidobacter</taxon>
    </lineage>
</organism>
<keyword evidence="2" id="KW-1185">Reference proteome</keyword>
<accession>A0ABS1WUV8</accession>
<dbReference type="RefSeq" id="WP_203166774.1">
    <property type="nucleotide sequence ID" value="NZ_JAEVLS010000002.1"/>
</dbReference>
<protein>
    <recommendedName>
        <fullName evidence="3">MarR family transcriptional regulator</fullName>
    </recommendedName>
</protein>
<evidence type="ECO:0008006" key="3">
    <source>
        <dbReference type="Google" id="ProtNLM"/>
    </source>
</evidence>
<sequence length="63" mass="7119">MNADVRADSADSRQTKVYMTEDGRAVIEQSKDAVVVLTSEQILTVIKELHVCYDYCAAWKQPQ</sequence>
<dbReference type="EMBL" id="JAEVLS010000002">
    <property type="protein sequence ID" value="MBM0104752.1"/>
    <property type="molecule type" value="Genomic_DNA"/>
</dbReference>
<evidence type="ECO:0000313" key="1">
    <source>
        <dbReference type="EMBL" id="MBM0104752.1"/>
    </source>
</evidence>
<comment type="caution">
    <text evidence="1">The sequence shown here is derived from an EMBL/GenBank/DDBJ whole genome shotgun (WGS) entry which is preliminary data.</text>
</comment>
<dbReference type="Proteomes" id="UP000661077">
    <property type="component" value="Unassembled WGS sequence"/>
</dbReference>
<evidence type="ECO:0000313" key="2">
    <source>
        <dbReference type="Proteomes" id="UP000661077"/>
    </source>
</evidence>
<proteinExistence type="predicted"/>
<gene>
    <name evidence="1" type="ORF">JM946_08335</name>
</gene>
<name>A0ABS1WUV8_9GAMM</name>
<reference evidence="1 2" key="1">
    <citation type="journal article" date="2021" name="Int. J. Syst. Evol. Microbiol.">
        <title>Steroidobacter gossypii sp. nov., isolated from soil of cotton cropping field.</title>
        <authorList>
            <person name="Huang R."/>
            <person name="Yang S."/>
            <person name="Zhen C."/>
            <person name="Liu W."/>
        </authorList>
    </citation>
    <scope>NUCLEOTIDE SEQUENCE [LARGE SCALE GENOMIC DNA]</scope>
    <source>
        <strain evidence="1 2">S1-65</strain>
    </source>
</reference>